<comment type="caution">
    <text evidence="3">The sequence shown here is derived from an EMBL/GenBank/DDBJ whole genome shotgun (WGS) entry which is preliminary data.</text>
</comment>
<keyword evidence="4" id="KW-1185">Reference proteome</keyword>
<evidence type="ECO:0000313" key="4">
    <source>
        <dbReference type="Proteomes" id="UP000275385"/>
    </source>
</evidence>
<dbReference type="GO" id="GO:0005737">
    <property type="term" value="C:cytoplasm"/>
    <property type="evidence" value="ECO:0007669"/>
    <property type="project" value="TreeGrafter"/>
</dbReference>
<dbReference type="SUPFAM" id="SSF51905">
    <property type="entry name" value="FAD/NAD(P)-binding domain"/>
    <property type="match status" value="1"/>
</dbReference>
<dbReference type="AlphaFoldDB" id="A0A420YP67"/>
<dbReference type="Gene3D" id="3.50.50.60">
    <property type="entry name" value="FAD/NAD(P)-binding domain"/>
    <property type="match status" value="1"/>
</dbReference>
<dbReference type="InterPro" id="IPR036188">
    <property type="entry name" value="FAD/NAD-bd_sf"/>
</dbReference>
<dbReference type="InterPro" id="IPR006076">
    <property type="entry name" value="FAD-dep_OxRdtase"/>
</dbReference>
<dbReference type="Pfam" id="PF01266">
    <property type="entry name" value="DAO"/>
    <property type="match status" value="1"/>
</dbReference>
<feature type="region of interest" description="Disordered" evidence="1">
    <location>
        <begin position="1"/>
        <end position="24"/>
    </location>
</feature>
<evidence type="ECO:0000259" key="2">
    <source>
        <dbReference type="Pfam" id="PF01266"/>
    </source>
</evidence>
<proteinExistence type="predicted"/>
<organism evidence="3 4">
    <name type="scientific">Coniochaeta pulveracea</name>
    <dbReference type="NCBI Taxonomy" id="177199"/>
    <lineage>
        <taxon>Eukaryota</taxon>
        <taxon>Fungi</taxon>
        <taxon>Dikarya</taxon>
        <taxon>Ascomycota</taxon>
        <taxon>Pezizomycotina</taxon>
        <taxon>Sordariomycetes</taxon>
        <taxon>Sordariomycetidae</taxon>
        <taxon>Coniochaetales</taxon>
        <taxon>Coniochaetaceae</taxon>
        <taxon>Coniochaeta</taxon>
    </lineage>
</organism>
<protein>
    <recommendedName>
        <fullName evidence="2">FAD dependent oxidoreductase domain-containing protein</fullName>
    </recommendedName>
</protein>
<feature type="domain" description="FAD dependent oxidoreductase" evidence="2">
    <location>
        <begin position="45"/>
        <end position="437"/>
    </location>
</feature>
<reference evidence="3 4" key="1">
    <citation type="submission" date="2018-08" db="EMBL/GenBank/DDBJ databases">
        <title>Draft genome of the lignicolous fungus Coniochaeta pulveracea.</title>
        <authorList>
            <person name="Borstlap C.J."/>
            <person name="De Witt R.N."/>
            <person name="Botha A."/>
            <person name="Volschenk H."/>
        </authorList>
    </citation>
    <scope>NUCLEOTIDE SEQUENCE [LARGE SCALE GENOMIC DNA]</scope>
    <source>
        <strain evidence="3 4">CAB683</strain>
    </source>
</reference>
<sequence length="499" mass="54189">MVIREVVEGQSGLPSPNPTKSYWHKEPSQKLLGHRSTETLPEAADIVIIGSGITGAFAARFLKHGNARNSKVVMLEAREACWGATGRNGGHCQPFIYTADPVVAAFELETYHFLKNLVEENNIPCDWASFPGVHAALTQDVFDLAATAVKSLKSQHPGLGAQVDIADKDTLASLRVPAVKGAIVQKHAASLWPYKMVAWVIEELLATFPAPSFNLQTNTPVTDLKQRSDGGGWTLTTTRGRITAKTVLLCTNGYTSRLLPSFSDLIVPVRGQIAAVLPPRRSNTETPAKLQHSYLFSGNYPPRFREDYLVQRPLPIGELIFGGGRLMAKGLGVGEWRDDTIEKPVSTHLRGKLSPPLDLSPGTPYTKRENHEEEKGALLNATYEWTGVMGYSRDSRPWVGAVPKRLGGGGVNGGLWICGGYTGHGMPVAALAAREVVKQMTGSSATHGDLEFPEQWRLTEARVESVRKELKTLKEQEEAGMCAHGPATAQDLGTKVMEG</sequence>
<evidence type="ECO:0000256" key="1">
    <source>
        <dbReference type="SAM" id="MobiDB-lite"/>
    </source>
</evidence>
<dbReference type="EMBL" id="QVQW01000001">
    <property type="protein sequence ID" value="RKU49690.1"/>
    <property type="molecule type" value="Genomic_DNA"/>
</dbReference>
<name>A0A420YP67_9PEZI</name>
<dbReference type="Proteomes" id="UP000275385">
    <property type="component" value="Unassembled WGS sequence"/>
</dbReference>
<dbReference type="PANTHER" id="PTHR13847">
    <property type="entry name" value="SARCOSINE DEHYDROGENASE-RELATED"/>
    <property type="match status" value="1"/>
</dbReference>
<dbReference type="OrthoDB" id="429143at2759"/>
<gene>
    <name evidence="3" type="ORF">DL546_009821</name>
</gene>
<accession>A0A420YP67</accession>
<dbReference type="STRING" id="177199.A0A420YP67"/>
<feature type="region of interest" description="Disordered" evidence="1">
    <location>
        <begin position="347"/>
        <end position="372"/>
    </location>
</feature>
<dbReference type="Gene3D" id="3.30.9.10">
    <property type="entry name" value="D-Amino Acid Oxidase, subunit A, domain 2"/>
    <property type="match status" value="1"/>
</dbReference>
<evidence type="ECO:0000313" key="3">
    <source>
        <dbReference type="EMBL" id="RKU49690.1"/>
    </source>
</evidence>
<dbReference type="PANTHER" id="PTHR13847:SF129">
    <property type="entry name" value="FAD DEPENDENT OXIDOREDUCTASE"/>
    <property type="match status" value="1"/>
</dbReference>